<name>A0ABW8HNM3_9BACL</name>
<protein>
    <submittedName>
        <fullName evidence="3">YdcF family protein</fullName>
    </submittedName>
</protein>
<dbReference type="InterPro" id="IPR003848">
    <property type="entry name" value="DUF218"/>
</dbReference>
<evidence type="ECO:0000259" key="2">
    <source>
        <dbReference type="Pfam" id="PF02698"/>
    </source>
</evidence>
<dbReference type="PANTHER" id="PTHR30336:SF20">
    <property type="entry name" value="DUF218 DOMAIN-CONTAINING PROTEIN"/>
    <property type="match status" value="1"/>
</dbReference>
<reference evidence="3 4" key="1">
    <citation type="submission" date="2024-11" db="EMBL/GenBank/DDBJ databases">
        <title>Identification and Characterization of a Novel Fosfomycin Bacillithiol Transferase FosB8 in Paenibacillus illinoisensis.</title>
        <authorList>
            <person name="Lu W."/>
        </authorList>
    </citation>
    <scope>NUCLEOTIDE SEQUENCE [LARGE SCALE GENOMIC DNA]</scope>
    <source>
        <strain evidence="3 4">WP77</strain>
    </source>
</reference>
<accession>A0ABW8HNM3</accession>
<feature type="domain" description="DUF218" evidence="2">
    <location>
        <begin position="55"/>
        <end position="199"/>
    </location>
</feature>
<proteinExistence type="predicted"/>
<sequence>MIEGKVGEQKRVKRGKRSWLVIAITSLALIGILWAIITAWLITEYTSEQSTRHSDAAVILGAAVDGDRPSPVFRERIEHAIVLYRQGIIPKLIFTGGSGRDGERSEAEVGRDYAVEHGVDPSDILIETQSRITEENLVNTIAIGDQAGYRNYTIVSDPLHMKRAMKLAIELGMDAVPSPTQTTAYQTWRSQIPFLARETVLYMGYMVKGWIDNLQ</sequence>
<organism evidence="3 4">
    <name type="scientific">Paenibacillus illinoisensis</name>
    <dbReference type="NCBI Taxonomy" id="59845"/>
    <lineage>
        <taxon>Bacteria</taxon>
        <taxon>Bacillati</taxon>
        <taxon>Bacillota</taxon>
        <taxon>Bacilli</taxon>
        <taxon>Bacillales</taxon>
        <taxon>Paenibacillaceae</taxon>
        <taxon>Paenibacillus</taxon>
    </lineage>
</organism>
<evidence type="ECO:0000313" key="4">
    <source>
        <dbReference type="Proteomes" id="UP001618531"/>
    </source>
</evidence>
<keyword evidence="1" id="KW-1133">Transmembrane helix</keyword>
<evidence type="ECO:0000256" key="1">
    <source>
        <dbReference type="SAM" id="Phobius"/>
    </source>
</evidence>
<dbReference type="RefSeq" id="WP_402871114.1">
    <property type="nucleotide sequence ID" value="NZ_JBIYSL010000001.1"/>
</dbReference>
<dbReference type="Pfam" id="PF02698">
    <property type="entry name" value="DUF218"/>
    <property type="match status" value="1"/>
</dbReference>
<dbReference type="InterPro" id="IPR014729">
    <property type="entry name" value="Rossmann-like_a/b/a_fold"/>
</dbReference>
<gene>
    <name evidence="3" type="ORF">ACINKY_03460</name>
</gene>
<dbReference type="Gene3D" id="3.40.50.620">
    <property type="entry name" value="HUPs"/>
    <property type="match status" value="1"/>
</dbReference>
<dbReference type="Proteomes" id="UP001618531">
    <property type="component" value="Unassembled WGS sequence"/>
</dbReference>
<evidence type="ECO:0000313" key="3">
    <source>
        <dbReference type="EMBL" id="MFK0521244.1"/>
    </source>
</evidence>
<dbReference type="InterPro" id="IPR051599">
    <property type="entry name" value="Cell_Envelope_Assoc"/>
</dbReference>
<dbReference type="PANTHER" id="PTHR30336">
    <property type="entry name" value="INNER MEMBRANE PROTEIN, PROBABLE PERMEASE"/>
    <property type="match status" value="1"/>
</dbReference>
<keyword evidence="1" id="KW-0472">Membrane</keyword>
<keyword evidence="4" id="KW-1185">Reference proteome</keyword>
<feature type="transmembrane region" description="Helical" evidence="1">
    <location>
        <begin position="20"/>
        <end position="42"/>
    </location>
</feature>
<comment type="caution">
    <text evidence="3">The sequence shown here is derived from an EMBL/GenBank/DDBJ whole genome shotgun (WGS) entry which is preliminary data.</text>
</comment>
<keyword evidence="1" id="KW-0812">Transmembrane</keyword>
<dbReference type="EMBL" id="JBIYSL010000001">
    <property type="protein sequence ID" value="MFK0521244.1"/>
    <property type="molecule type" value="Genomic_DNA"/>
</dbReference>
<dbReference type="CDD" id="cd06259">
    <property type="entry name" value="YdcF-like"/>
    <property type="match status" value="1"/>
</dbReference>